<dbReference type="AlphaFoldDB" id="A0A607KBA3"/>
<reference evidence="4" key="1">
    <citation type="journal article" date="2018" name="Genome Biol.">
        <title>SKESA: strategic k-mer extension for scrupulous assemblies.</title>
        <authorList>
            <person name="Souvorov A."/>
            <person name="Agarwala R."/>
            <person name="Lipman D.J."/>
        </authorList>
    </citation>
    <scope>NUCLEOTIDE SEQUENCE</scope>
    <source>
        <strain evidence="4">13-1023</strain>
    </source>
</reference>
<evidence type="ECO:0000256" key="2">
    <source>
        <dbReference type="ARBA" id="ARBA00049989"/>
    </source>
</evidence>
<dbReference type="InterPro" id="IPR003467">
    <property type="entry name" value="Fimbrial_K88_FaeH"/>
</dbReference>
<reference evidence="4" key="2">
    <citation type="submission" date="2018-07" db="EMBL/GenBank/DDBJ databases">
        <authorList>
            <consortium name="NCBI Pathogen Detection Project"/>
        </authorList>
    </citation>
    <scope>NUCLEOTIDE SEQUENCE</scope>
    <source>
        <strain evidence="4">13-1023</strain>
    </source>
</reference>
<organism evidence="4">
    <name type="scientific">Salmonella enterica subsp. enterica serovar Javiana</name>
    <dbReference type="NCBI Taxonomy" id="363569"/>
    <lineage>
        <taxon>Bacteria</taxon>
        <taxon>Pseudomonadati</taxon>
        <taxon>Pseudomonadota</taxon>
        <taxon>Gammaproteobacteria</taxon>
        <taxon>Enterobacterales</taxon>
        <taxon>Enterobacteriaceae</taxon>
        <taxon>Salmonella</taxon>
    </lineage>
</organism>
<dbReference type="GO" id="GO:0007155">
    <property type="term" value="P:cell adhesion"/>
    <property type="evidence" value="ECO:0007669"/>
    <property type="project" value="InterPro"/>
</dbReference>
<comment type="similarity">
    <text evidence="2">Belongs to the fimbrial K88 protein family.</text>
</comment>
<evidence type="ECO:0000256" key="1">
    <source>
        <dbReference type="ARBA" id="ARBA00022729"/>
    </source>
</evidence>
<dbReference type="EMBL" id="DAAMJC010000029">
    <property type="protein sequence ID" value="HAC6868148.1"/>
    <property type="molecule type" value="Genomic_DNA"/>
</dbReference>
<dbReference type="Pfam" id="PF02432">
    <property type="entry name" value="Fimbrial_K88"/>
    <property type="match status" value="1"/>
</dbReference>
<accession>A0A607KBA3</accession>
<evidence type="ECO:0000313" key="4">
    <source>
        <dbReference type="EMBL" id="HAC6868148.1"/>
    </source>
</evidence>
<keyword evidence="1 3" id="KW-0732">Signal</keyword>
<gene>
    <name evidence="4" type="ORF">G0D54_23940</name>
</gene>
<feature type="signal peptide" evidence="3">
    <location>
        <begin position="1"/>
        <end position="20"/>
    </location>
</feature>
<dbReference type="GO" id="GO:0009289">
    <property type="term" value="C:pilus"/>
    <property type="evidence" value="ECO:0007669"/>
    <property type="project" value="InterPro"/>
</dbReference>
<sequence>MNNTSACLITGALLSFLIFAGEGQAWVPGGTGGNVDMGGTITPSGPKNPWEVQVGDAVTGLDMVLPESGTVMHHRLKQTLPVLGIRTTTGLAETFGGETAGGIAPQITFSGTLPGPREKGRLPLELDVTRASDSTHFLGVLSLNLLTGAEVSQNNPVTNEGRRYSVWAGQAGEAFYGGIARTPEEAVDDALTQVGDVFPVYRARYNDQGLPPSAGAKQSVEFRNAGIRYSGFYGAGLVQGDIITLRSDSGLPSTAEAWRAGLKVAVEYR</sequence>
<name>A0A607KBA3_SALET</name>
<evidence type="ECO:0008006" key="5">
    <source>
        <dbReference type="Google" id="ProtNLM"/>
    </source>
</evidence>
<evidence type="ECO:0000256" key="3">
    <source>
        <dbReference type="SAM" id="SignalP"/>
    </source>
</evidence>
<protein>
    <recommendedName>
        <fullName evidence="5">Fimbrial protein</fullName>
    </recommendedName>
</protein>
<proteinExistence type="inferred from homology"/>
<feature type="chain" id="PRO_5030145441" description="Fimbrial protein" evidence="3">
    <location>
        <begin position="21"/>
        <end position="269"/>
    </location>
</feature>
<comment type="caution">
    <text evidence="4">The sequence shown here is derived from an EMBL/GenBank/DDBJ whole genome shotgun (WGS) entry which is preliminary data.</text>
</comment>